<dbReference type="AlphaFoldDB" id="A0AB34GMF9"/>
<protein>
    <submittedName>
        <fullName evidence="2">Uncharacterized protein</fullName>
    </submittedName>
</protein>
<evidence type="ECO:0000313" key="3">
    <source>
        <dbReference type="Proteomes" id="UP001159641"/>
    </source>
</evidence>
<feature type="compositionally biased region" description="Basic and acidic residues" evidence="1">
    <location>
        <begin position="245"/>
        <end position="255"/>
    </location>
</feature>
<organism evidence="2 3">
    <name type="scientific">Eschrichtius robustus</name>
    <name type="common">California gray whale</name>
    <name type="synonym">Eschrichtius gibbosus</name>
    <dbReference type="NCBI Taxonomy" id="9764"/>
    <lineage>
        <taxon>Eukaryota</taxon>
        <taxon>Metazoa</taxon>
        <taxon>Chordata</taxon>
        <taxon>Craniata</taxon>
        <taxon>Vertebrata</taxon>
        <taxon>Euteleostomi</taxon>
        <taxon>Mammalia</taxon>
        <taxon>Eutheria</taxon>
        <taxon>Laurasiatheria</taxon>
        <taxon>Artiodactyla</taxon>
        <taxon>Whippomorpha</taxon>
        <taxon>Cetacea</taxon>
        <taxon>Mysticeti</taxon>
        <taxon>Eschrichtiidae</taxon>
        <taxon>Eschrichtius</taxon>
    </lineage>
</organism>
<accession>A0AB34GMF9</accession>
<gene>
    <name evidence="2" type="ORF">J1605_000777</name>
</gene>
<feature type="region of interest" description="Disordered" evidence="1">
    <location>
        <begin position="87"/>
        <end position="127"/>
    </location>
</feature>
<feature type="region of interest" description="Disordered" evidence="1">
    <location>
        <begin position="147"/>
        <end position="175"/>
    </location>
</feature>
<dbReference type="EMBL" id="JAIQCJ010002152">
    <property type="protein sequence ID" value="KAJ8780734.1"/>
    <property type="molecule type" value="Genomic_DNA"/>
</dbReference>
<feature type="compositionally biased region" description="Basic and acidic residues" evidence="1">
    <location>
        <begin position="87"/>
        <end position="96"/>
    </location>
</feature>
<dbReference type="Proteomes" id="UP001159641">
    <property type="component" value="Unassembled WGS sequence"/>
</dbReference>
<feature type="region of interest" description="Disordered" evidence="1">
    <location>
        <begin position="232"/>
        <end position="258"/>
    </location>
</feature>
<proteinExistence type="predicted"/>
<comment type="caution">
    <text evidence="2">The sequence shown here is derived from an EMBL/GenBank/DDBJ whole genome shotgun (WGS) entry which is preliminary data.</text>
</comment>
<evidence type="ECO:0000256" key="1">
    <source>
        <dbReference type="SAM" id="MobiDB-lite"/>
    </source>
</evidence>
<keyword evidence="3" id="KW-1185">Reference proteome</keyword>
<reference evidence="2 3" key="1">
    <citation type="submission" date="2022-11" db="EMBL/GenBank/DDBJ databases">
        <title>Whole genome sequence of Eschrichtius robustus ER-17-0199.</title>
        <authorList>
            <person name="Bruniche-Olsen A."/>
            <person name="Black A.N."/>
            <person name="Fields C.J."/>
            <person name="Walden K."/>
            <person name="Dewoody J.A."/>
        </authorList>
    </citation>
    <scope>NUCLEOTIDE SEQUENCE [LARGE SCALE GENOMIC DNA]</scope>
    <source>
        <strain evidence="2">ER-17-0199</strain>
        <tissue evidence="2">Blubber</tissue>
    </source>
</reference>
<name>A0AB34GMF9_ESCRO</name>
<sequence>MSSLPSGAVPYSAFYSSWALSYCVALGQELSASTATLRTTPQQEPLQEEYHLLPFPSSKLQDQLPLEASGKGFLRVSLTSLPVDRPMEVPRPDFHPRFPLKGASPRGISGPSQARGPSLSPPFYQRESHSDLQPCLLLFKFRPFPRESGAPRELPPERSPAVSPGSRPRRVLGPGTRRGIRAEARQVPESWGGLEGLKDAIRQEEVEGTRGLQGLKAEVGAQLYSGFKRLDNRGTRTAAGGQGGGDERGPMRSDSKGSLLRACAAPALHLEDSMEVAAGGV</sequence>
<evidence type="ECO:0000313" key="2">
    <source>
        <dbReference type="EMBL" id="KAJ8780734.1"/>
    </source>
</evidence>